<gene>
    <name evidence="1" type="ORF">CHC_T00006977001</name>
</gene>
<proteinExistence type="predicted"/>
<name>R7QNM5_CHOCR</name>
<accession>R7QNM5</accession>
<evidence type="ECO:0000313" key="2">
    <source>
        <dbReference type="Proteomes" id="UP000012073"/>
    </source>
</evidence>
<sequence>MVLATHLMSCSIGFSQPASLRSSWPMLSYSNTCFSSLFILSTNS</sequence>
<reference evidence="2" key="1">
    <citation type="journal article" date="2013" name="Proc. Natl. Acad. Sci. U.S.A.">
        <title>Genome structure and metabolic features in the red seaweed Chondrus crispus shed light on evolution of the Archaeplastida.</title>
        <authorList>
            <person name="Collen J."/>
            <person name="Porcel B."/>
            <person name="Carre W."/>
            <person name="Ball S.G."/>
            <person name="Chaparro C."/>
            <person name="Tonon T."/>
            <person name="Barbeyron T."/>
            <person name="Michel G."/>
            <person name="Noel B."/>
            <person name="Valentin K."/>
            <person name="Elias M."/>
            <person name="Artiguenave F."/>
            <person name="Arun A."/>
            <person name="Aury J.M."/>
            <person name="Barbosa-Neto J.F."/>
            <person name="Bothwell J.H."/>
            <person name="Bouget F.Y."/>
            <person name="Brillet L."/>
            <person name="Cabello-Hurtado F."/>
            <person name="Capella-Gutierrez S."/>
            <person name="Charrier B."/>
            <person name="Cladiere L."/>
            <person name="Cock J.M."/>
            <person name="Coelho S.M."/>
            <person name="Colleoni C."/>
            <person name="Czjzek M."/>
            <person name="Da Silva C."/>
            <person name="Delage L."/>
            <person name="Denoeud F."/>
            <person name="Deschamps P."/>
            <person name="Dittami S.M."/>
            <person name="Gabaldon T."/>
            <person name="Gachon C.M."/>
            <person name="Groisillier A."/>
            <person name="Herve C."/>
            <person name="Jabbari K."/>
            <person name="Katinka M."/>
            <person name="Kloareg B."/>
            <person name="Kowalczyk N."/>
            <person name="Labadie K."/>
            <person name="Leblanc C."/>
            <person name="Lopez P.J."/>
            <person name="McLachlan D.H."/>
            <person name="Meslet-Cladiere L."/>
            <person name="Moustafa A."/>
            <person name="Nehr Z."/>
            <person name="Nyvall Collen P."/>
            <person name="Panaud O."/>
            <person name="Partensky F."/>
            <person name="Poulain J."/>
            <person name="Rensing S.A."/>
            <person name="Rousvoal S."/>
            <person name="Samson G."/>
            <person name="Symeonidi A."/>
            <person name="Weissenbach J."/>
            <person name="Zambounis A."/>
            <person name="Wincker P."/>
            <person name="Boyen C."/>
        </authorList>
    </citation>
    <scope>NUCLEOTIDE SEQUENCE [LARGE SCALE GENOMIC DNA]</scope>
    <source>
        <strain evidence="2">cv. Stackhouse</strain>
    </source>
</reference>
<evidence type="ECO:0000313" key="1">
    <source>
        <dbReference type="EMBL" id="CDF40102.1"/>
    </source>
</evidence>
<dbReference type="Proteomes" id="UP000012073">
    <property type="component" value="Unassembled WGS sequence"/>
</dbReference>
<dbReference type="Gramene" id="CDF40102">
    <property type="protein sequence ID" value="CDF40102"/>
    <property type="gene ID" value="CHC_T00006977001"/>
</dbReference>
<keyword evidence="2" id="KW-1185">Reference proteome</keyword>
<protein>
    <submittedName>
        <fullName evidence="1">Uncharacterized protein</fullName>
    </submittedName>
</protein>
<dbReference type="AlphaFoldDB" id="R7QNM5"/>
<dbReference type="GeneID" id="17318113"/>
<organism evidence="1 2">
    <name type="scientific">Chondrus crispus</name>
    <name type="common">Carrageen Irish moss</name>
    <name type="synonym">Polymorpha crispa</name>
    <dbReference type="NCBI Taxonomy" id="2769"/>
    <lineage>
        <taxon>Eukaryota</taxon>
        <taxon>Rhodophyta</taxon>
        <taxon>Florideophyceae</taxon>
        <taxon>Rhodymeniophycidae</taxon>
        <taxon>Gigartinales</taxon>
        <taxon>Gigartinaceae</taxon>
        <taxon>Chondrus</taxon>
    </lineage>
</organism>
<dbReference type="EMBL" id="HG002126">
    <property type="protein sequence ID" value="CDF40102.1"/>
    <property type="molecule type" value="Genomic_DNA"/>
</dbReference>
<dbReference type="KEGG" id="ccp:CHC_T00006977001"/>
<dbReference type="RefSeq" id="XP_005710396.1">
    <property type="nucleotide sequence ID" value="XM_005710339.1"/>
</dbReference>